<dbReference type="Pfam" id="PF00425">
    <property type="entry name" value="Chorismate_bind"/>
    <property type="match status" value="1"/>
</dbReference>
<dbReference type="InterPro" id="IPR005801">
    <property type="entry name" value="ADC_synthase"/>
</dbReference>
<dbReference type="EMBL" id="JNVC02000004">
    <property type="protein sequence ID" value="KEZ53043.1"/>
    <property type="molecule type" value="Genomic_DNA"/>
</dbReference>
<evidence type="ECO:0000313" key="18">
    <source>
        <dbReference type="EMBL" id="KEZ53043.1"/>
    </source>
</evidence>
<gene>
    <name evidence="15" type="primary">trpE</name>
    <name evidence="18" type="ORF">GS18_0209540</name>
</gene>
<dbReference type="GO" id="GO:0004049">
    <property type="term" value="F:anthranilate synthase activity"/>
    <property type="evidence" value="ECO:0007669"/>
    <property type="project" value="UniProtKB-EC"/>
</dbReference>
<dbReference type="InterPro" id="IPR005256">
    <property type="entry name" value="Anth_synth_I_PabB"/>
</dbReference>
<keyword evidence="12 15" id="KW-0456">Lyase</keyword>
<dbReference type="GO" id="GO:0000162">
    <property type="term" value="P:L-tryptophan biosynthetic process"/>
    <property type="evidence" value="ECO:0007669"/>
    <property type="project" value="UniProtKB-UniPathway"/>
</dbReference>
<evidence type="ECO:0000256" key="11">
    <source>
        <dbReference type="ARBA" id="ARBA00023141"/>
    </source>
</evidence>
<dbReference type="GO" id="GO:0046872">
    <property type="term" value="F:metal ion binding"/>
    <property type="evidence" value="ECO:0007669"/>
    <property type="project" value="UniProtKB-KW"/>
</dbReference>
<dbReference type="Pfam" id="PF04715">
    <property type="entry name" value="Anth_synt_I_N"/>
    <property type="match status" value="1"/>
</dbReference>
<accession>A0A084H0D1</accession>
<dbReference type="STRING" id="246786.GS18_0209540"/>
<comment type="similarity">
    <text evidence="3 15">Belongs to the anthranilate synthase component I family.</text>
</comment>
<keyword evidence="8 15" id="KW-0479">Metal-binding</keyword>
<keyword evidence="19" id="KW-1185">Reference proteome</keyword>
<evidence type="ECO:0000256" key="2">
    <source>
        <dbReference type="ARBA" id="ARBA00004873"/>
    </source>
</evidence>
<keyword evidence="11 15" id="KW-0057">Aromatic amino acid biosynthesis</keyword>
<comment type="cofactor">
    <cofactor evidence="1 15">
        <name>Mg(2+)</name>
        <dbReference type="ChEBI" id="CHEBI:18420"/>
    </cofactor>
</comment>
<evidence type="ECO:0000256" key="9">
    <source>
        <dbReference type="ARBA" id="ARBA00022822"/>
    </source>
</evidence>
<evidence type="ECO:0000256" key="7">
    <source>
        <dbReference type="ARBA" id="ARBA00022605"/>
    </source>
</evidence>
<evidence type="ECO:0000256" key="6">
    <source>
        <dbReference type="ARBA" id="ARBA00020653"/>
    </source>
</evidence>
<evidence type="ECO:0000313" key="19">
    <source>
        <dbReference type="Proteomes" id="UP000028549"/>
    </source>
</evidence>
<evidence type="ECO:0000259" key="17">
    <source>
        <dbReference type="Pfam" id="PF04715"/>
    </source>
</evidence>
<dbReference type="AlphaFoldDB" id="A0A084H0D1"/>
<protein>
    <recommendedName>
        <fullName evidence="6 15">Anthranilate synthase component 1</fullName>
        <ecNumber evidence="5 15">4.1.3.27</ecNumber>
    </recommendedName>
</protein>
<dbReference type="RefSeq" id="WP_029566054.1">
    <property type="nucleotide sequence ID" value="NZ_JNVC02000004.1"/>
</dbReference>
<evidence type="ECO:0000256" key="12">
    <source>
        <dbReference type="ARBA" id="ARBA00023239"/>
    </source>
</evidence>
<feature type="domain" description="Chorismate-utilising enzyme C-terminal" evidence="16">
    <location>
        <begin position="230"/>
        <end position="483"/>
    </location>
</feature>
<dbReference type="InterPro" id="IPR019999">
    <property type="entry name" value="Anth_synth_I-like"/>
</dbReference>
<reference evidence="18 19" key="1">
    <citation type="journal article" date="2005" name="Int. J. Syst. Evol. Microbiol.">
        <title>Bacillus cibi sp. nov., isolated from jeotgal, a traditional Korean fermented seafood.</title>
        <authorList>
            <person name="Yoon J.H."/>
            <person name="Lee C.H."/>
            <person name="Oh T.K."/>
        </authorList>
    </citation>
    <scope>NUCLEOTIDE SEQUENCE [LARGE SCALE GENOMIC DNA]</scope>
    <source>
        <strain evidence="18 19">DSM 16189</strain>
    </source>
</reference>
<comment type="caution">
    <text evidence="18">The sequence shown here is derived from an EMBL/GenBank/DDBJ whole genome shotgun (WGS) entry which is preliminary data.</text>
</comment>
<evidence type="ECO:0000256" key="14">
    <source>
        <dbReference type="ARBA" id="ARBA00047683"/>
    </source>
</evidence>
<evidence type="ECO:0000256" key="15">
    <source>
        <dbReference type="RuleBase" id="RU364045"/>
    </source>
</evidence>
<evidence type="ECO:0000256" key="10">
    <source>
        <dbReference type="ARBA" id="ARBA00022842"/>
    </source>
</evidence>
<dbReference type="SUPFAM" id="SSF56322">
    <property type="entry name" value="ADC synthase"/>
    <property type="match status" value="1"/>
</dbReference>
<name>A0A084H0D1_METID</name>
<dbReference type="UniPathway" id="UPA00035">
    <property type="reaction ID" value="UER00040"/>
</dbReference>
<keyword evidence="7 15" id="KW-0028">Amino-acid biosynthesis</keyword>
<feature type="domain" description="Anthranilate synthase component I N-terminal" evidence="17">
    <location>
        <begin position="28"/>
        <end position="165"/>
    </location>
</feature>
<dbReference type="InterPro" id="IPR015890">
    <property type="entry name" value="Chorismate_C"/>
</dbReference>
<sequence length="514" mass="58238">MFHTDFASFKEDSGQFRTIPVIKSFQVDTFTPIQLFKVFEDEAVYLLESKDAESSWSRYSFIGLNPFLFIEEEKNCYCVRSKQRQTLHESSSLKEIFKWMDAYLKVKVPDLDIPFSGGAVGYLGYDSVTMFERIPQHKHQDLSFKKCLLFVCSTMIAYDHQDKKLSFIQYERLTGKESEEGIRAVYRMAEAKISQLISKLGEKRDFHDLMLSPTDQAAVSFEGVASNFEKEDFLEAVEKIKEYIRSGDIFQGVLSQRFEIPVTAGGFDLYRMLRVVNPSPYMFYIKFDGTELIGSSPERLIYVQNGYLEIHPIAGTRKRGKTEEEDLLLEEDLRQDEKEKAEHYMLVDLARNDIGRVAEYGSVKTPVLMELGRFSHVMHLISKVTGQLKNSTHPIDALLSSFPAGTVSGAPKVRAMQILQELEPTARNAYAGCIAYIGFDGNIDSCITIRTIALQGGKAYVQAGAGIVADSKPELEWKETRNKASALIKTIELAEKVFGQKEGDGNESFAEQMH</sequence>
<dbReference type="PANTHER" id="PTHR11236:SF48">
    <property type="entry name" value="ISOCHORISMATE SYNTHASE MENF"/>
    <property type="match status" value="1"/>
</dbReference>
<dbReference type="PRINTS" id="PR00095">
    <property type="entry name" value="ANTSNTHASEI"/>
</dbReference>
<dbReference type="EC" id="4.1.3.27" evidence="5 15"/>
<comment type="catalytic activity">
    <reaction evidence="14 15">
        <text>chorismate + L-glutamine = anthranilate + pyruvate + L-glutamate + H(+)</text>
        <dbReference type="Rhea" id="RHEA:21732"/>
        <dbReference type="ChEBI" id="CHEBI:15361"/>
        <dbReference type="ChEBI" id="CHEBI:15378"/>
        <dbReference type="ChEBI" id="CHEBI:16567"/>
        <dbReference type="ChEBI" id="CHEBI:29748"/>
        <dbReference type="ChEBI" id="CHEBI:29985"/>
        <dbReference type="ChEBI" id="CHEBI:58359"/>
        <dbReference type="EC" id="4.1.3.27"/>
    </reaction>
</comment>
<dbReference type="OrthoDB" id="9803598at2"/>
<evidence type="ECO:0000256" key="4">
    <source>
        <dbReference type="ARBA" id="ARBA00011575"/>
    </source>
</evidence>
<dbReference type="PANTHER" id="PTHR11236">
    <property type="entry name" value="AMINOBENZOATE/ANTHRANILATE SYNTHASE"/>
    <property type="match status" value="1"/>
</dbReference>
<keyword evidence="10 15" id="KW-0460">Magnesium</keyword>
<comment type="function">
    <text evidence="13 15">Part of a heterotetrameric complex that catalyzes the two-step biosynthesis of anthranilate, an intermediate in the biosynthesis of L-tryptophan. In the first step, the glutamine-binding beta subunit (TrpG) of anthranilate synthase (AS) provides the glutamine amidotransferase activity which generates ammonia as a substrate that, along with chorismate, is used in the second step, catalyzed by the large alpha subunit of AS (TrpE) to produce anthranilate. In the absence of TrpG, TrpE can synthesize anthranilate directly from chorismate and high concentrations of ammonia.</text>
</comment>
<evidence type="ECO:0000256" key="5">
    <source>
        <dbReference type="ARBA" id="ARBA00012266"/>
    </source>
</evidence>
<comment type="pathway">
    <text evidence="2 15">Amino-acid biosynthesis; L-tryptophan biosynthesis; L-tryptophan from chorismate: step 1/5.</text>
</comment>
<evidence type="ECO:0000259" key="16">
    <source>
        <dbReference type="Pfam" id="PF00425"/>
    </source>
</evidence>
<dbReference type="NCBIfam" id="TIGR00564">
    <property type="entry name" value="trpE_most"/>
    <property type="match status" value="1"/>
</dbReference>
<comment type="subunit">
    <text evidence="4 15">Heterotetramer consisting of two non-identical subunits: a beta subunit (TrpG) and a large alpha subunit (TrpE).</text>
</comment>
<dbReference type="Gene3D" id="3.60.120.10">
    <property type="entry name" value="Anthranilate synthase"/>
    <property type="match status" value="1"/>
</dbReference>
<evidence type="ECO:0000256" key="8">
    <source>
        <dbReference type="ARBA" id="ARBA00022723"/>
    </source>
</evidence>
<organism evidence="18 19">
    <name type="scientific">Metabacillus indicus</name>
    <name type="common">Bacillus indicus</name>
    <dbReference type="NCBI Taxonomy" id="246786"/>
    <lineage>
        <taxon>Bacteria</taxon>
        <taxon>Bacillati</taxon>
        <taxon>Bacillota</taxon>
        <taxon>Bacilli</taxon>
        <taxon>Bacillales</taxon>
        <taxon>Bacillaceae</taxon>
        <taxon>Metabacillus</taxon>
    </lineage>
</organism>
<dbReference type="InterPro" id="IPR006805">
    <property type="entry name" value="Anth_synth_I_N"/>
</dbReference>
<evidence type="ECO:0000256" key="3">
    <source>
        <dbReference type="ARBA" id="ARBA00009562"/>
    </source>
</evidence>
<dbReference type="Proteomes" id="UP000028549">
    <property type="component" value="Unassembled WGS sequence"/>
</dbReference>
<proteinExistence type="inferred from homology"/>
<evidence type="ECO:0000256" key="13">
    <source>
        <dbReference type="ARBA" id="ARBA00025634"/>
    </source>
</evidence>
<keyword evidence="9 15" id="KW-0822">Tryptophan biosynthesis</keyword>
<evidence type="ECO:0000256" key="1">
    <source>
        <dbReference type="ARBA" id="ARBA00001946"/>
    </source>
</evidence>